<sequence length="127" mass="13001">MKEFIPVRSLSWPGGDGTHLDLDLARDAGGRMTAAGKDVTALRNGAGASIESAGSAKPWGTDDVGNALDKGYSEIAPNILALLRQVGTALESMGGNITQAATVTSDTDVAASKRTDQAGNHKPDIPV</sequence>
<evidence type="ECO:0000256" key="1">
    <source>
        <dbReference type="SAM" id="MobiDB-lite"/>
    </source>
</evidence>
<accession>A0A8J3NWH0</accession>
<organism evidence="2 3">
    <name type="scientific">Catellatospora citrea</name>
    <dbReference type="NCBI Taxonomy" id="53366"/>
    <lineage>
        <taxon>Bacteria</taxon>
        <taxon>Bacillati</taxon>
        <taxon>Actinomycetota</taxon>
        <taxon>Actinomycetes</taxon>
        <taxon>Micromonosporales</taxon>
        <taxon>Micromonosporaceae</taxon>
        <taxon>Catellatospora</taxon>
    </lineage>
</organism>
<dbReference type="EMBL" id="BONH01000001">
    <property type="protein sequence ID" value="GIF95245.1"/>
    <property type="molecule type" value="Genomic_DNA"/>
</dbReference>
<dbReference type="Proteomes" id="UP000659904">
    <property type="component" value="Unassembled WGS sequence"/>
</dbReference>
<comment type="caution">
    <text evidence="2">The sequence shown here is derived from an EMBL/GenBank/DDBJ whole genome shotgun (WGS) entry which is preliminary data.</text>
</comment>
<feature type="region of interest" description="Disordered" evidence="1">
    <location>
        <begin position="104"/>
        <end position="127"/>
    </location>
</feature>
<feature type="compositionally biased region" description="Basic and acidic residues" evidence="1">
    <location>
        <begin position="111"/>
        <end position="127"/>
    </location>
</feature>
<proteinExistence type="predicted"/>
<dbReference type="RefSeq" id="WP_120316102.1">
    <property type="nucleotide sequence ID" value="NZ_BONH01000001.1"/>
</dbReference>
<evidence type="ECO:0000313" key="3">
    <source>
        <dbReference type="Proteomes" id="UP000659904"/>
    </source>
</evidence>
<evidence type="ECO:0008006" key="4">
    <source>
        <dbReference type="Google" id="ProtNLM"/>
    </source>
</evidence>
<keyword evidence="3" id="KW-1185">Reference proteome</keyword>
<evidence type="ECO:0000313" key="2">
    <source>
        <dbReference type="EMBL" id="GIF95245.1"/>
    </source>
</evidence>
<protein>
    <recommendedName>
        <fullName evidence="4">Excreted virulence factor EspC (Type VII ESX diderm)</fullName>
    </recommendedName>
</protein>
<gene>
    <name evidence="2" type="ORF">Cci01nite_03390</name>
</gene>
<name>A0A8J3NWH0_9ACTN</name>
<reference evidence="2 3" key="1">
    <citation type="submission" date="2021-01" db="EMBL/GenBank/DDBJ databases">
        <title>Whole genome shotgun sequence of Catellatospora citrea NBRC 14495.</title>
        <authorList>
            <person name="Komaki H."/>
            <person name="Tamura T."/>
        </authorList>
    </citation>
    <scope>NUCLEOTIDE SEQUENCE [LARGE SCALE GENOMIC DNA]</scope>
    <source>
        <strain evidence="2 3">NBRC 14495</strain>
    </source>
</reference>
<dbReference type="AlphaFoldDB" id="A0A8J3NWH0"/>